<accession>A0A5P9NFQ6</accession>
<gene>
    <name evidence="2" type="ORF">EY643_02520</name>
</gene>
<keyword evidence="1" id="KW-1133">Transmembrane helix</keyword>
<evidence type="ECO:0000313" key="3">
    <source>
        <dbReference type="Proteomes" id="UP000326287"/>
    </source>
</evidence>
<dbReference type="AlphaFoldDB" id="A0A5P9NFQ6"/>
<dbReference type="OrthoDB" id="1413706at2"/>
<feature type="transmembrane region" description="Helical" evidence="1">
    <location>
        <begin position="245"/>
        <end position="264"/>
    </location>
</feature>
<proteinExistence type="predicted"/>
<feature type="transmembrane region" description="Helical" evidence="1">
    <location>
        <begin position="326"/>
        <end position="349"/>
    </location>
</feature>
<sequence length="419" mass="48301">MILFVVSVFCLLLIFAVRYSSPFYAFLLIVATKSIVDATWQTRVGPFSLTSVEGIILVILYVSAYRTNAVSKEWRKLGFLLFFLLSFSLVFSFFTEPMSVLESLVLNLNILLGFFLVPMLVNSREKFRKFLIAILVAGIFPIAVSIYQKYTGFSWSERSTAGLARMVGVYHDAFPVRFYGEFTLLAGLMYLRFFAVRRIYQKWLIYILMLGAIFSIYHIFSKAAVAILVSWSMILIIFSKNRIRFSLLLLSFAVIAPFLLGDSIEQNILQLFSREIQVREGVLDSRYALAGRGTIWEAYWDFWLHDQHAFFQIFGDGISRPAHNEYFRILLLSGVFGLCLYVVFLFRVVSVVLSSNKNFKPYVLMLLAMYLVDAIGLTPGEYYFYNILTWGFVGLMYRNDSAFSRSMFQTPYGTSTKRY</sequence>
<reference evidence="2 3" key="1">
    <citation type="submission" date="2019-02" db="EMBL/GenBank/DDBJ databases">
        <authorList>
            <person name="Li S.-H."/>
        </authorList>
    </citation>
    <scope>NUCLEOTIDE SEQUENCE [LARGE SCALE GENOMIC DNA]</scope>
    <source>
        <strain evidence="2 3">IMCC14385</strain>
    </source>
</reference>
<name>A0A5P9NFQ6_9GAMM</name>
<evidence type="ECO:0008006" key="4">
    <source>
        <dbReference type="Google" id="ProtNLM"/>
    </source>
</evidence>
<dbReference type="KEGG" id="halc:EY643_02520"/>
<feature type="transmembrane region" description="Helical" evidence="1">
    <location>
        <begin position="130"/>
        <end position="148"/>
    </location>
</feature>
<dbReference type="PANTHER" id="PTHR37422">
    <property type="entry name" value="TEICHURONIC ACID BIOSYNTHESIS PROTEIN TUAE"/>
    <property type="match status" value="1"/>
</dbReference>
<feature type="transmembrane region" description="Helical" evidence="1">
    <location>
        <begin position="361"/>
        <end position="377"/>
    </location>
</feature>
<feature type="transmembrane region" description="Helical" evidence="1">
    <location>
        <begin position="200"/>
        <end position="217"/>
    </location>
</feature>
<keyword evidence="1" id="KW-0472">Membrane</keyword>
<evidence type="ECO:0000313" key="2">
    <source>
        <dbReference type="EMBL" id="QFU74617.1"/>
    </source>
</evidence>
<feature type="transmembrane region" description="Helical" evidence="1">
    <location>
        <begin position="100"/>
        <end position="121"/>
    </location>
</feature>
<dbReference type="Proteomes" id="UP000326287">
    <property type="component" value="Chromosome"/>
</dbReference>
<dbReference type="RefSeq" id="WP_152660729.1">
    <property type="nucleotide sequence ID" value="NZ_CP036422.1"/>
</dbReference>
<keyword evidence="1" id="KW-0812">Transmembrane</keyword>
<feature type="transmembrane region" description="Helical" evidence="1">
    <location>
        <begin position="223"/>
        <end position="238"/>
    </location>
</feature>
<evidence type="ECO:0000256" key="1">
    <source>
        <dbReference type="SAM" id="Phobius"/>
    </source>
</evidence>
<keyword evidence="3" id="KW-1185">Reference proteome</keyword>
<feature type="transmembrane region" description="Helical" evidence="1">
    <location>
        <begin position="77"/>
        <end position="94"/>
    </location>
</feature>
<feature type="transmembrane region" description="Helical" evidence="1">
    <location>
        <begin position="44"/>
        <end position="65"/>
    </location>
</feature>
<dbReference type="InterPro" id="IPR051533">
    <property type="entry name" value="WaaL-like"/>
</dbReference>
<dbReference type="PANTHER" id="PTHR37422:SF17">
    <property type="entry name" value="O-ANTIGEN LIGASE"/>
    <property type="match status" value="1"/>
</dbReference>
<organism evidence="2 3">
    <name type="scientific">Halioglobus maricola</name>
    <dbReference type="NCBI Taxonomy" id="2601894"/>
    <lineage>
        <taxon>Bacteria</taxon>
        <taxon>Pseudomonadati</taxon>
        <taxon>Pseudomonadota</taxon>
        <taxon>Gammaproteobacteria</taxon>
        <taxon>Cellvibrionales</taxon>
        <taxon>Halieaceae</taxon>
        <taxon>Halioglobus</taxon>
    </lineage>
</organism>
<dbReference type="EMBL" id="CP036422">
    <property type="protein sequence ID" value="QFU74617.1"/>
    <property type="molecule type" value="Genomic_DNA"/>
</dbReference>
<feature type="transmembrane region" description="Helical" evidence="1">
    <location>
        <begin position="176"/>
        <end position="193"/>
    </location>
</feature>
<protein>
    <recommendedName>
        <fullName evidence="4">O-antigen ligase domain-containing protein</fullName>
    </recommendedName>
</protein>